<reference evidence="3" key="2">
    <citation type="submission" date="2010-04" db="EMBL/GenBank/DDBJ databases">
        <authorList>
            <person name="Buell R."/>
            <person name="Hamilton J."/>
            <person name="Hostetler J."/>
        </authorList>
    </citation>
    <scope>NUCLEOTIDE SEQUENCE [LARGE SCALE GENOMIC DNA]</scope>
    <source>
        <strain evidence="3">DAOM:BR144</strain>
    </source>
</reference>
<evidence type="ECO:0000313" key="2">
    <source>
        <dbReference type="EnsemblProtists" id="PYU1_T012924"/>
    </source>
</evidence>
<name>K3X6S5_GLOUD</name>
<dbReference type="VEuPathDB" id="FungiDB:PYU1_G012897"/>
<dbReference type="eggNOG" id="ENOG502S6CS">
    <property type="taxonomic scope" value="Eukaryota"/>
</dbReference>
<dbReference type="AlphaFoldDB" id="K3X6S5"/>
<dbReference type="Gene3D" id="1.10.10.60">
    <property type="entry name" value="Homeodomain-like"/>
    <property type="match status" value="1"/>
</dbReference>
<feature type="region of interest" description="Disordered" evidence="1">
    <location>
        <begin position="218"/>
        <end position="252"/>
    </location>
</feature>
<sequence length="514" mass="59153">MAVLSDKEVLAVLHYREAGLSFTKIARHVQRSEEAVRRVLRDIDTPRIQRLLFARDGNRQHDDDTQDDDADTRLTSGQQQSQTQVKKTKNDPEISEYEVKRLQRMRENQATLIALGIEKLVVKQKRVKRELSPEEKEMRKNPRRSKRRAIADGTAAGEFEFVQLVEFRRRSDPTKPGERKAKVGEMQAPTTQNVLFYVDAESFRSSRWLGNEDELLDTTEEYDSPLSTSDASPAKKEETNVEPPQAQQNGIRLNDSIVYQRAPREKCVKQKREVVLGDQRRSIRTAALKDETIEVKFEQLQTEKLLRRELNAANQVRMKIKQIEINVDRFHSQWLGKTFSAENGLIAVMNAACPDVNLDFQNRHGHYKWKNALVLMWVLPNSESIQQVVQNIKRGGGEDGGAVCFRWVATRHTALLPGSDFINRLIRTTKGHENLRVNDETYYNPEVLAPLKEEKTDAKQSDPVLFLIRDTSGAHIYCGRLGYLGYRPDSNPLEFRWQLLDHAAIDWEKIQTPA</sequence>
<feature type="compositionally biased region" description="Low complexity" evidence="1">
    <location>
        <begin position="75"/>
        <end position="85"/>
    </location>
</feature>
<reference evidence="3" key="1">
    <citation type="journal article" date="2010" name="Genome Biol.">
        <title>Genome sequence of the necrotrophic plant pathogen Pythium ultimum reveals original pathogenicity mechanisms and effector repertoire.</title>
        <authorList>
            <person name="Levesque C.A."/>
            <person name="Brouwer H."/>
            <person name="Cano L."/>
            <person name="Hamilton J.P."/>
            <person name="Holt C."/>
            <person name="Huitema E."/>
            <person name="Raffaele S."/>
            <person name="Robideau G.P."/>
            <person name="Thines M."/>
            <person name="Win J."/>
            <person name="Zerillo M.M."/>
            <person name="Beakes G.W."/>
            <person name="Boore J.L."/>
            <person name="Busam D."/>
            <person name="Dumas B."/>
            <person name="Ferriera S."/>
            <person name="Fuerstenberg S.I."/>
            <person name="Gachon C.M."/>
            <person name="Gaulin E."/>
            <person name="Govers F."/>
            <person name="Grenville-Briggs L."/>
            <person name="Horner N."/>
            <person name="Hostetler J."/>
            <person name="Jiang R.H."/>
            <person name="Johnson J."/>
            <person name="Krajaejun T."/>
            <person name="Lin H."/>
            <person name="Meijer H.J."/>
            <person name="Moore B."/>
            <person name="Morris P."/>
            <person name="Phuntmart V."/>
            <person name="Puiu D."/>
            <person name="Shetty J."/>
            <person name="Stajich J.E."/>
            <person name="Tripathy S."/>
            <person name="Wawra S."/>
            <person name="van West P."/>
            <person name="Whitty B.R."/>
            <person name="Coutinho P.M."/>
            <person name="Henrissat B."/>
            <person name="Martin F."/>
            <person name="Thomas P.D."/>
            <person name="Tyler B.M."/>
            <person name="De Vries R.P."/>
            <person name="Kamoun S."/>
            <person name="Yandell M."/>
            <person name="Tisserat N."/>
            <person name="Buell C.R."/>
        </authorList>
    </citation>
    <scope>NUCLEOTIDE SEQUENCE</scope>
    <source>
        <strain evidence="3">DAOM:BR144</strain>
    </source>
</reference>
<feature type="region of interest" description="Disordered" evidence="1">
    <location>
        <begin position="54"/>
        <end position="92"/>
    </location>
</feature>
<accession>K3X6S5</accession>
<proteinExistence type="predicted"/>
<dbReference type="EMBL" id="GL376607">
    <property type="status" value="NOT_ANNOTATED_CDS"/>
    <property type="molecule type" value="Genomic_DNA"/>
</dbReference>
<protein>
    <submittedName>
        <fullName evidence="2">Uncharacterized protein</fullName>
    </submittedName>
</protein>
<dbReference type="STRING" id="431595.K3X6S5"/>
<keyword evidence="3" id="KW-1185">Reference proteome</keyword>
<dbReference type="Proteomes" id="UP000019132">
    <property type="component" value="Unassembled WGS sequence"/>
</dbReference>
<dbReference type="InParanoid" id="K3X6S5"/>
<organism evidence="2 3">
    <name type="scientific">Globisporangium ultimum (strain ATCC 200006 / CBS 805.95 / DAOM BR144)</name>
    <name type="common">Pythium ultimum</name>
    <dbReference type="NCBI Taxonomy" id="431595"/>
    <lineage>
        <taxon>Eukaryota</taxon>
        <taxon>Sar</taxon>
        <taxon>Stramenopiles</taxon>
        <taxon>Oomycota</taxon>
        <taxon>Peronosporomycetes</taxon>
        <taxon>Pythiales</taxon>
        <taxon>Pythiaceae</taxon>
        <taxon>Globisporangium</taxon>
    </lineage>
</organism>
<dbReference type="HOGENOM" id="CLU_051111_0_0_1"/>
<dbReference type="EnsemblProtists" id="PYU1_T012924">
    <property type="protein sequence ID" value="PYU1_T012924"/>
    <property type="gene ID" value="PYU1_G012897"/>
</dbReference>
<evidence type="ECO:0000313" key="3">
    <source>
        <dbReference type="Proteomes" id="UP000019132"/>
    </source>
</evidence>
<reference evidence="2" key="3">
    <citation type="submission" date="2015-02" db="UniProtKB">
        <authorList>
            <consortium name="EnsemblProtists"/>
        </authorList>
    </citation>
    <scope>IDENTIFICATION</scope>
    <source>
        <strain evidence="2">DAOM BR144</strain>
    </source>
</reference>
<feature type="compositionally biased region" description="Basic and acidic residues" evidence="1">
    <location>
        <begin position="129"/>
        <end position="140"/>
    </location>
</feature>
<evidence type="ECO:0000256" key="1">
    <source>
        <dbReference type="SAM" id="MobiDB-lite"/>
    </source>
</evidence>
<feature type="region of interest" description="Disordered" evidence="1">
    <location>
        <begin position="126"/>
        <end position="149"/>
    </location>
</feature>